<proteinExistence type="predicted"/>
<organism evidence="1 2">
    <name type="scientific">Loxostege sticticalis</name>
    <name type="common">Beet webworm moth</name>
    <dbReference type="NCBI Taxonomy" id="481309"/>
    <lineage>
        <taxon>Eukaryota</taxon>
        <taxon>Metazoa</taxon>
        <taxon>Ecdysozoa</taxon>
        <taxon>Arthropoda</taxon>
        <taxon>Hexapoda</taxon>
        <taxon>Insecta</taxon>
        <taxon>Pterygota</taxon>
        <taxon>Neoptera</taxon>
        <taxon>Endopterygota</taxon>
        <taxon>Lepidoptera</taxon>
        <taxon>Glossata</taxon>
        <taxon>Ditrysia</taxon>
        <taxon>Pyraloidea</taxon>
        <taxon>Crambidae</taxon>
        <taxon>Pyraustinae</taxon>
        <taxon>Loxostege</taxon>
    </lineage>
</organism>
<name>A0ABR3HE99_LOXSC</name>
<evidence type="ECO:0000313" key="1">
    <source>
        <dbReference type="EMBL" id="KAL0868740.1"/>
    </source>
</evidence>
<dbReference type="PANTHER" id="PTHR33332">
    <property type="entry name" value="REVERSE TRANSCRIPTASE DOMAIN-CONTAINING PROTEIN"/>
    <property type="match status" value="1"/>
</dbReference>
<accession>A0ABR3HE99</accession>
<reference evidence="1 2" key="1">
    <citation type="submission" date="2024-06" db="EMBL/GenBank/DDBJ databases">
        <title>A chromosome-level genome assembly of beet webworm, Loxostege sticticalis.</title>
        <authorList>
            <person name="Zhang Y."/>
        </authorList>
    </citation>
    <scope>NUCLEOTIDE SEQUENCE [LARGE SCALE GENOMIC DNA]</scope>
    <source>
        <strain evidence="1">AQ026</strain>
        <tissue evidence="1">Whole body</tissue>
    </source>
</reference>
<evidence type="ECO:0008006" key="3">
    <source>
        <dbReference type="Google" id="ProtNLM"/>
    </source>
</evidence>
<evidence type="ECO:0000313" key="2">
    <source>
        <dbReference type="Proteomes" id="UP001549920"/>
    </source>
</evidence>
<comment type="caution">
    <text evidence="1">The sequence shown here is derived from an EMBL/GenBank/DDBJ whole genome shotgun (WGS) entry which is preliminary data.</text>
</comment>
<protein>
    <recommendedName>
        <fullName evidence="3">Reverse transcriptase domain-containing protein</fullName>
    </recommendedName>
</protein>
<keyword evidence="2" id="KW-1185">Reference proteome</keyword>
<gene>
    <name evidence="1" type="ORF">ABMA27_008175</name>
</gene>
<dbReference type="EMBL" id="JBEUOH010000021">
    <property type="protein sequence ID" value="KAL0868740.1"/>
    <property type="molecule type" value="Genomic_DNA"/>
</dbReference>
<dbReference type="Proteomes" id="UP001549920">
    <property type="component" value="Unassembled WGS sequence"/>
</dbReference>
<sequence length="243" mass="28210">MYADDLQVYLPFAPADCDRAVARVNEDLESISTWCNSNCLTINPNKSQFMVIGSPKNIAKLKDINTAILINGQPITRVDTAKNLGLVIDSNLKFERHIAECARNSFYRLKLLHKIRPYLSERIRITLCEALVLSRLNYCDTVYGPCLLSRTSRLIQRVQNSCARFCFTVPPRSHITPYLNDANMLKMEARRKLHLTTMLFGVITTMKPKYLYLKLEWARHHSRYPRRELKRPCIAHPFERHSN</sequence>